<comment type="caution">
    <text evidence="1">The sequence shown here is derived from an EMBL/GenBank/DDBJ whole genome shotgun (WGS) entry which is preliminary data.</text>
</comment>
<dbReference type="Proteomes" id="UP001604336">
    <property type="component" value="Unassembled WGS sequence"/>
</dbReference>
<reference evidence="2" key="1">
    <citation type="submission" date="2024-07" db="EMBL/GenBank/DDBJ databases">
        <title>Two chromosome-level genome assemblies of Korean endemic species Abeliophyllum distichum and Forsythia ovata (Oleaceae).</title>
        <authorList>
            <person name="Jang H."/>
        </authorList>
    </citation>
    <scope>NUCLEOTIDE SEQUENCE [LARGE SCALE GENOMIC DNA]</scope>
</reference>
<dbReference type="EMBL" id="JBFOLK010000003">
    <property type="protein sequence ID" value="KAL2527075.1"/>
    <property type="molecule type" value="Genomic_DNA"/>
</dbReference>
<name>A0ABD1URA3_9LAMI</name>
<proteinExistence type="predicted"/>
<organism evidence="1 2">
    <name type="scientific">Abeliophyllum distichum</name>
    <dbReference type="NCBI Taxonomy" id="126358"/>
    <lineage>
        <taxon>Eukaryota</taxon>
        <taxon>Viridiplantae</taxon>
        <taxon>Streptophyta</taxon>
        <taxon>Embryophyta</taxon>
        <taxon>Tracheophyta</taxon>
        <taxon>Spermatophyta</taxon>
        <taxon>Magnoliopsida</taxon>
        <taxon>eudicotyledons</taxon>
        <taxon>Gunneridae</taxon>
        <taxon>Pentapetalae</taxon>
        <taxon>asterids</taxon>
        <taxon>lamiids</taxon>
        <taxon>Lamiales</taxon>
        <taxon>Oleaceae</taxon>
        <taxon>Forsythieae</taxon>
        <taxon>Abeliophyllum</taxon>
    </lineage>
</organism>
<keyword evidence="2" id="KW-1185">Reference proteome</keyword>
<gene>
    <name evidence="1" type="ORF">Adt_12129</name>
</gene>
<sequence>MSSRAEVESCLTLGSCSKLFFLSWHYAERKPKFENLVGLPFFFKALCRVEAQTEDDSFTETFLQFSRPELLYLYEIDYLTELAKILPMPHVVHELRKAERGERH</sequence>
<evidence type="ECO:0000313" key="2">
    <source>
        <dbReference type="Proteomes" id="UP001604336"/>
    </source>
</evidence>
<evidence type="ECO:0000313" key="1">
    <source>
        <dbReference type="EMBL" id="KAL2527075.1"/>
    </source>
</evidence>
<dbReference type="AlphaFoldDB" id="A0ABD1URA3"/>
<protein>
    <submittedName>
        <fullName evidence="1">Uncharacterized protein</fullName>
    </submittedName>
</protein>
<accession>A0ABD1URA3</accession>